<evidence type="ECO:0000256" key="8">
    <source>
        <dbReference type="SAM" id="MobiDB-lite"/>
    </source>
</evidence>
<dbReference type="Gene3D" id="6.10.140.2220">
    <property type="match status" value="1"/>
</dbReference>
<dbReference type="InterPro" id="IPR051664">
    <property type="entry name" value="MYND-type_zinc_finger"/>
</dbReference>
<dbReference type="GO" id="GO:0006511">
    <property type="term" value="P:ubiquitin-dependent protein catabolic process"/>
    <property type="evidence" value="ECO:0007669"/>
    <property type="project" value="TreeGrafter"/>
</dbReference>
<comment type="similarity">
    <text evidence="2">Belongs to the MUB1/samB family.</text>
</comment>
<organism evidence="10 11">
    <name type="scientific">Malassezia globosa (strain ATCC MYA-4612 / CBS 7966)</name>
    <name type="common">Dandruff-associated fungus</name>
    <dbReference type="NCBI Taxonomy" id="425265"/>
    <lineage>
        <taxon>Eukaryota</taxon>
        <taxon>Fungi</taxon>
        <taxon>Dikarya</taxon>
        <taxon>Basidiomycota</taxon>
        <taxon>Ustilaginomycotina</taxon>
        <taxon>Malasseziomycetes</taxon>
        <taxon>Malasseziales</taxon>
        <taxon>Malasseziaceae</taxon>
        <taxon>Malassezia</taxon>
    </lineage>
</organism>
<comment type="caution">
    <text evidence="10">The sequence shown here is derived from an EMBL/GenBank/DDBJ whole genome shotgun (WGS) entry which is preliminary data.</text>
</comment>
<evidence type="ECO:0000256" key="2">
    <source>
        <dbReference type="ARBA" id="ARBA00010655"/>
    </source>
</evidence>
<comment type="subcellular location">
    <subcellularLocation>
        <location evidence="1">Cytoplasm</location>
    </subcellularLocation>
</comment>
<gene>
    <name evidence="10" type="ORF">MGL_2155</name>
</gene>
<reference evidence="10 11" key="1">
    <citation type="journal article" date="2007" name="Proc. Natl. Acad. Sci. U.S.A.">
        <title>Dandruff-associated Malassezia genomes reveal convergent and divergent virulence traits shared with plant and human fungal pathogens.</title>
        <authorList>
            <person name="Xu J."/>
            <person name="Saunders C.W."/>
            <person name="Hu P."/>
            <person name="Grant R.A."/>
            <person name="Boekhout T."/>
            <person name="Kuramae E.E."/>
            <person name="Kronstad J.W."/>
            <person name="Deangelis Y.M."/>
            <person name="Reeder N.L."/>
            <person name="Johnstone K.R."/>
            <person name="Leland M."/>
            <person name="Fieno A.M."/>
            <person name="Begley W.M."/>
            <person name="Sun Y."/>
            <person name="Lacey M.P."/>
            <person name="Chaudhary T."/>
            <person name="Keough T."/>
            <person name="Chu L."/>
            <person name="Sears R."/>
            <person name="Yuan B."/>
            <person name="Dawson T.L.Jr."/>
        </authorList>
    </citation>
    <scope>NUCLEOTIDE SEQUENCE [LARGE SCALE GENOMIC DNA]</scope>
    <source>
        <strain evidence="11">ATCC MYA-4612 / CBS 7966</strain>
    </source>
</reference>
<feature type="region of interest" description="Disordered" evidence="8">
    <location>
        <begin position="746"/>
        <end position="781"/>
    </location>
</feature>
<dbReference type="GO" id="GO:0007163">
    <property type="term" value="P:establishment or maintenance of cell polarity"/>
    <property type="evidence" value="ECO:0007669"/>
    <property type="project" value="TreeGrafter"/>
</dbReference>
<feature type="compositionally biased region" description="Polar residues" evidence="8">
    <location>
        <begin position="570"/>
        <end position="590"/>
    </location>
</feature>
<sequence length="781" mass="86000">MFSNKKSALDCTATLPLVNSLNHFAYLASTSPRIREMVMLDGGLERLIHILRRPPQNVSGMMMFDRASSSLNEIQANWKWSLAFQCVVNIGVRGSEAIRTRVVEAGMVPIIIRVLDNYLMTSDLIHIQQRKALAAVREWPASRQGSHHSLYPPQPATVSTVPRPATPMDMDTIHPPAEHTYWTVDADRQASRELLPLHNRIAGDASASASASECAEDTEMFHEEGASPSASELLAPKNDAPESETPRAPRTSTLRAEADSHIDMAHTPRAGAHNATMPDAMQQDEDVHLWQTPTPVLNPREVAPVPPPVYREEEVLLSLQLLAYLSKYPHVRHFFHNADVREDMIFCPEWPEETLPNRSWQPSDLPQSNVFSVAERFTHRPTRSSTTPNVLCSLYPRLAPDIKYWAGVVMRNACRKDESRGGIRQCANMLCGKWEAYPREFAKCRRCRKAKYCSKQCQSKGWQMGHRFWCSARSDDDKTRGTHESRSNVHTSVALDVSPNNDGHAAGTTQLPRDPTNARSERDTVYSRPLGPRHVPSTFRENQMPSLRGVSAASADSTDLTELSDDGTRQGETSSTTSPAGTNHASTAAAQRTLPAPVIAGDLTIQEADPATATLQAQEAQNIQEHGPLDIVAASWPPPPPSVVSSTSAADMTPSLQSQPQSQSQSVQPSVRSTTETHFDLGITLPSSGQLTTSHIHDGDHSVSTRSPYTSPWQNMATPTAFRSAHHAPRAMSMFSTVTSSPVAIGDETVHEDPPAITPTSQWLPSWHAHDTEPSRLSDPQ</sequence>
<feature type="compositionally biased region" description="Basic and acidic residues" evidence="8">
    <location>
        <begin position="473"/>
        <end position="487"/>
    </location>
</feature>
<dbReference type="RefSeq" id="XP_001730701.1">
    <property type="nucleotide sequence ID" value="XM_001730649.1"/>
</dbReference>
<accession>A8Q270</accession>
<feature type="region of interest" description="Disordered" evidence="8">
    <location>
        <begin position="144"/>
        <end position="174"/>
    </location>
</feature>
<evidence type="ECO:0000313" key="10">
    <source>
        <dbReference type="EMBL" id="EDP43487.1"/>
    </source>
</evidence>
<dbReference type="GO" id="GO:0008270">
    <property type="term" value="F:zinc ion binding"/>
    <property type="evidence" value="ECO:0007669"/>
    <property type="project" value="UniProtKB-KW"/>
</dbReference>
<dbReference type="AlphaFoldDB" id="A8Q270"/>
<evidence type="ECO:0000256" key="4">
    <source>
        <dbReference type="ARBA" id="ARBA00022723"/>
    </source>
</evidence>
<dbReference type="Proteomes" id="UP000008837">
    <property type="component" value="Unassembled WGS sequence"/>
</dbReference>
<evidence type="ECO:0000259" key="9">
    <source>
        <dbReference type="PROSITE" id="PS50865"/>
    </source>
</evidence>
<evidence type="ECO:0000256" key="5">
    <source>
        <dbReference type="ARBA" id="ARBA00022771"/>
    </source>
</evidence>
<dbReference type="FunCoup" id="A8Q270">
    <property type="interactions" value="1"/>
</dbReference>
<dbReference type="SUPFAM" id="SSF144232">
    <property type="entry name" value="HIT/MYND zinc finger-like"/>
    <property type="match status" value="1"/>
</dbReference>
<keyword evidence="11" id="KW-1185">Reference proteome</keyword>
<evidence type="ECO:0000256" key="1">
    <source>
        <dbReference type="ARBA" id="ARBA00004496"/>
    </source>
</evidence>
<feature type="region of interest" description="Disordered" evidence="8">
    <location>
        <begin position="631"/>
        <end position="675"/>
    </location>
</feature>
<name>A8Q270_MALGO</name>
<feature type="compositionally biased region" description="Basic and acidic residues" evidence="8">
    <location>
        <begin position="768"/>
        <end position="781"/>
    </location>
</feature>
<feature type="region of interest" description="Disordered" evidence="8">
    <location>
        <begin position="204"/>
        <end position="258"/>
    </location>
</feature>
<evidence type="ECO:0000256" key="6">
    <source>
        <dbReference type="ARBA" id="ARBA00022833"/>
    </source>
</evidence>
<proteinExistence type="inferred from homology"/>
<dbReference type="PANTHER" id="PTHR47442:SF1">
    <property type="entry name" value="MYND-TYPE ZINC FINGER PROTEIN MUB1"/>
    <property type="match status" value="1"/>
</dbReference>
<dbReference type="GO" id="GO:1990304">
    <property type="term" value="C:MUB1-RAD6-UBR2 ubiquitin ligase complex"/>
    <property type="evidence" value="ECO:0007669"/>
    <property type="project" value="TreeGrafter"/>
</dbReference>
<dbReference type="Pfam" id="PF01753">
    <property type="entry name" value="zf-MYND"/>
    <property type="match status" value="1"/>
</dbReference>
<dbReference type="OrthoDB" id="5594178at2759"/>
<dbReference type="GO" id="GO:0005737">
    <property type="term" value="C:cytoplasm"/>
    <property type="evidence" value="ECO:0007669"/>
    <property type="project" value="UniProtKB-SubCell"/>
</dbReference>
<dbReference type="PANTHER" id="PTHR47442">
    <property type="entry name" value="MYND-TYPE ZINC FINGER PROTEIN MUB1"/>
    <property type="match status" value="1"/>
</dbReference>
<feature type="region of interest" description="Disordered" evidence="8">
    <location>
        <begin position="473"/>
        <end position="593"/>
    </location>
</feature>
<dbReference type="EMBL" id="AAYY01000007">
    <property type="protein sequence ID" value="EDP43487.1"/>
    <property type="molecule type" value="Genomic_DNA"/>
</dbReference>
<dbReference type="GeneID" id="5855007"/>
<dbReference type="KEGG" id="mgl:MGL_2155"/>
<dbReference type="OMA" id="QANWKWS"/>
<dbReference type="PROSITE" id="PS50865">
    <property type="entry name" value="ZF_MYND_2"/>
    <property type="match status" value="1"/>
</dbReference>
<feature type="domain" description="MYND-type" evidence="9">
    <location>
        <begin position="428"/>
        <end position="470"/>
    </location>
</feature>
<keyword evidence="5 7" id="KW-0863">Zinc-finger</keyword>
<dbReference type="InParanoid" id="A8Q270"/>
<keyword evidence="3" id="KW-0963">Cytoplasm</keyword>
<keyword evidence="6" id="KW-0862">Zinc</keyword>
<keyword evidence="4" id="KW-0479">Metal-binding</keyword>
<protein>
    <recommendedName>
        <fullName evidence="9">MYND-type domain-containing protein</fullName>
    </recommendedName>
</protein>
<dbReference type="InterPro" id="IPR002893">
    <property type="entry name" value="Znf_MYND"/>
</dbReference>
<evidence type="ECO:0000256" key="7">
    <source>
        <dbReference type="PROSITE-ProRule" id="PRU00134"/>
    </source>
</evidence>
<feature type="compositionally biased region" description="Low complexity" evidence="8">
    <location>
        <begin position="643"/>
        <end position="671"/>
    </location>
</feature>
<evidence type="ECO:0000313" key="11">
    <source>
        <dbReference type="Proteomes" id="UP000008837"/>
    </source>
</evidence>
<dbReference type="VEuPathDB" id="FungiDB:MGL_2155"/>
<evidence type="ECO:0000256" key="3">
    <source>
        <dbReference type="ARBA" id="ARBA00022490"/>
    </source>
</evidence>